<dbReference type="CDD" id="cd04496">
    <property type="entry name" value="SSB_OBF"/>
    <property type="match status" value="1"/>
</dbReference>
<dbReference type="eggNOG" id="COG0629">
    <property type="taxonomic scope" value="Bacteria"/>
</dbReference>
<organism evidence="4 5">
    <name type="scientific">Corynebacterium maris DSM 45190</name>
    <dbReference type="NCBI Taxonomy" id="1224163"/>
    <lineage>
        <taxon>Bacteria</taxon>
        <taxon>Bacillati</taxon>
        <taxon>Actinomycetota</taxon>
        <taxon>Actinomycetes</taxon>
        <taxon>Mycobacteriales</taxon>
        <taxon>Corynebacteriaceae</taxon>
        <taxon>Corynebacterium</taxon>
    </lineage>
</organism>
<dbReference type="STRING" id="1224163.B841_10425"/>
<feature type="region of interest" description="Disordered" evidence="3">
    <location>
        <begin position="130"/>
        <end position="161"/>
    </location>
</feature>
<dbReference type="OrthoDB" id="4427276at2"/>
<dbReference type="KEGG" id="cmd:B841_10425"/>
<sequence>MAQQTVTVTGNLTDNPEMRGPTTNGGLKCNLRIASSRAFRDENAEGGWRTYDQLYISAEAWGDLAVNIRKSLRKGMPVIATGTLITHEWVTGQEPNEIRHQRIVLKIQQIGLDLNRYVIGCRRTDVQEHNAENLDLPEGEAEDYIDRPVSGGAPEPELQPA</sequence>
<dbReference type="PROSITE" id="PS50935">
    <property type="entry name" value="SSB"/>
    <property type="match status" value="1"/>
</dbReference>
<dbReference type="PATRIC" id="fig|1224163.3.peg.2103"/>
<dbReference type="SUPFAM" id="SSF50249">
    <property type="entry name" value="Nucleic acid-binding proteins"/>
    <property type="match status" value="1"/>
</dbReference>
<gene>
    <name evidence="4" type="ORF">B841_10425</name>
</gene>
<feature type="compositionally biased region" description="Polar residues" evidence="3">
    <location>
        <begin position="1"/>
        <end position="14"/>
    </location>
</feature>
<evidence type="ECO:0000313" key="4">
    <source>
        <dbReference type="EMBL" id="AGS35557.1"/>
    </source>
</evidence>
<dbReference type="RefSeq" id="WP_020935490.1">
    <property type="nucleotide sequence ID" value="NC_021915.1"/>
</dbReference>
<evidence type="ECO:0000256" key="2">
    <source>
        <dbReference type="PROSITE-ProRule" id="PRU00252"/>
    </source>
</evidence>
<dbReference type="InterPro" id="IPR000424">
    <property type="entry name" value="Primosome_PriB/ssb"/>
</dbReference>
<dbReference type="AlphaFoldDB" id="S5SWW6"/>
<keyword evidence="5" id="KW-1185">Reference proteome</keyword>
<proteinExistence type="predicted"/>
<evidence type="ECO:0000313" key="5">
    <source>
        <dbReference type="Proteomes" id="UP000015388"/>
    </source>
</evidence>
<dbReference type="Proteomes" id="UP000015388">
    <property type="component" value="Chromosome"/>
</dbReference>
<dbReference type="Gene3D" id="2.40.50.140">
    <property type="entry name" value="Nucleic acid-binding proteins"/>
    <property type="match status" value="1"/>
</dbReference>
<dbReference type="EMBL" id="CP003924">
    <property type="protein sequence ID" value="AGS35557.1"/>
    <property type="molecule type" value="Genomic_DNA"/>
</dbReference>
<evidence type="ECO:0000256" key="3">
    <source>
        <dbReference type="SAM" id="MobiDB-lite"/>
    </source>
</evidence>
<protein>
    <submittedName>
        <fullName evidence="4">SsDNA-binding protein</fullName>
    </submittedName>
</protein>
<keyword evidence="1 2" id="KW-0238">DNA-binding</keyword>
<dbReference type="InterPro" id="IPR012340">
    <property type="entry name" value="NA-bd_OB-fold"/>
</dbReference>
<feature type="region of interest" description="Disordered" evidence="3">
    <location>
        <begin position="1"/>
        <end position="25"/>
    </location>
</feature>
<dbReference type="GO" id="GO:0003697">
    <property type="term" value="F:single-stranded DNA binding"/>
    <property type="evidence" value="ECO:0007669"/>
    <property type="project" value="InterPro"/>
</dbReference>
<name>S5SWW6_9CORY</name>
<accession>S5SWW6</accession>
<dbReference type="Pfam" id="PF00436">
    <property type="entry name" value="SSB"/>
    <property type="match status" value="1"/>
</dbReference>
<reference evidence="4 5" key="1">
    <citation type="submission" date="2012-11" db="EMBL/GenBank/DDBJ databases">
        <title>The complete genome sequence of Corynebacterium maris Coryn-1 (=DSM 45190).</title>
        <authorList>
            <person name="Schaffert L."/>
            <person name="Albersmeier A."/>
            <person name="Kalinowski J."/>
            <person name="Ruckert C."/>
        </authorList>
    </citation>
    <scope>NUCLEOTIDE SEQUENCE [LARGE SCALE GENOMIC DNA]</scope>
    <source>
        <strain evidence="5">Coryn-1</strain>
    </source>
</reference>
<dbReference type="HOGENOM" id="CLU_078758_1_4_11"/>
<evidence type="ECO:0000256" key="1">
    <source>
        <dbReference type="ARBA" id="ARBA00023125"/>
    </source>
</evidence>